<dbReference type="Gene3D" id="3.30.920.90">
    <property type="match status" value="1"/>
</dbReference>
<proteinExistence type="predicted"/>
<gene>
    <name evidence="3" type="ORF">OD459_06910</name>
</gene>
<dbReference type="Proteomes" id="UP001163104">
    <property type="component" value="Chromosome"/>
</dbReference>
<dbReference type="InterPro" id="IPR002711">
    <property type="entry name" value="HNH"/>
</dbReference>
<dbReference type="GO" id="GO:0008270">
    <property type="term" value="F:zinc ion binding"/>
    <property type="evidence" value="ECO:0007669"/>
    <property type="project" value="InterPro"/>
</dbReference>
<dbReference type="GO" id="GO:0004519">
    <property type="term" value="F:endonuclease activity"/>
    <property type="evidence" value="ECO:0007669"/>
    <property type="project" value="InterPro"/>
</dbReference>
<dbReference type="InterPro" id="IPR021961">
    <property type="entry name" value="McrB_DNA-bd"/>
</dbReference>
<reference evidence="3" key="1">
    <citation type="submission" date="2022-10" db="EMBL/GenBank/DDBJ databases">
        <title>Mechanism of multi-heavy metal repair in Cytobacillus Firmus M7.</title>
        <authorList>
            <person name="Li X."/>
            <person name="Yu C."/>
        </authorList>
    </citation>
    <scope>NUCLEOTIDE SEQUENCE</scope>
    <source>
        <strain evidence="3">M7</strain>
    </source>
</reference>
<dbReference type="Pfam" id="PF01844">
    <property type="entry name" value="HNH"/>
    <property type="match status" value="1"/>
</dbReference>
<evidence type="ECO:0000259" key="1">
    <source>
        <dbReference type="Pfam" id="PF01844"/>
    </source>
</evidence>
<dbReference type="EMBL" id="CP107027">
    <property type="protein sequence ID" value="UYG96754.1"/>
    <property type="molecule type" value="Genomic_DNA"/>
</dbReference>
<evidence type="ECO:0000313" key="3">
    <source>
        <dbReference type="EMBL" id="UYG96754.1"/>
    </source>
</evidence>
<dbReference type="Pfam" id="PF12102">
    <property type="entry name" value="MrcB_N"/>
    <property type="match status" value="1"/>
</dbReference>
<dbReference type="CDD" id="cd00085">
    <property type="entry name" value="HNHc"/>
    <property type="match status" value="1"/>
</dbReference>
<evidence type="ECO:0000259" key="2">
    <source>
        <dbReference type="Pfam" id="PF12102"/>
    </source>
</evidence>
<feature type="domain" description="HNH" evidence="1">
    <location>
        <begin position="282"/>
        <end position="321"/>
    </location>
</feature>
<dbReference type="GO" id="GO:0003676">
    <property type="term" value="F:nucleic acid binding"/>
    <property type="evidence" value="ECO:0007669"/>
    <property type="project" value="InterPro"/>
</dbReference>
<name>A0AA46P796_CYTFI</name>
<accession>A0AA46P796</accession>
<dbReference type="InterPro" id="IPR003615">
    <property type="entry name" value="HNH_nuc"/>
</dbReference>
<feature type="domain" description="Type IV methyl-directed restriction enzyme EcoKMcrB subunit DNA-binding" evidence="2">
    <location>
        <begin position="7"/>
        <end position="190"/>
    </location>
</feature>
<protein>
    <submittedName>
        <fullName evidence="3">DUF3578 domain-containing protein</fullName>
    </submittedName>
</protein>
<dbReference type="RefSeq" id="WP_263599794.1">
    <property type="nucleotide sequence ID" value="NZ_CP107027.1"/>
</dbReference>
<organism evidence="3 4">
    <name type="scientific">Cytobacillus firmus</name>
    <name type="common">Bacillus firmus</name>
    <dbReference type="NCBI Taxonomy" id="1399"/>
    <lineage>
        <taxon>Bacteria</taxon>
        <taxon>Bacillati</taxon>
        <taxon>Bacillota</taxon>
        <taxon>Bacilli</taxon>
        <taxon>Bacillales</taxon>
        <taxon>Bacillaceae</taxon>
        <taxon>Cytobacillus</taxon>
    </lineage>
</organism>
<evidence type="ECO:0000313" key="4">
    <source>
        <dbReference type="Proteomes" id="UP001163104"/>
    </source>
</evidence>
<dbReference type="AlphaFoldDB" id="A0AA46P796"/>
<sequence>MRKSFLRILNDYIEMYNSPYKPTEHSLAGYIKNDFPSLIFEQLSLDTTMYTIEGSVGAGGWTGTPWISVFDKDITKTAQKGFYIVYLFRQDMKGVYLSLNQGTKYIKNKYNGQKPKDKMKTIAANIRKSLIYDVSQFPLDRIDLATSTDNGNNYMAAHICGKYYTASNIPNNDELIADLKEMLQIYLQLKSLMAGKTIEEMLDFYLQKEEIEDIQFQNDILVAPATRTAKEPQPIPTQATTYGRQRWKRNPSIAKEALQKVNYLCEFEASHVTFKSQVTNENFVEAHHLVPIKIQNEFSWSLDVPGNIVSLCPNCHRKIHHATKKERRLILKSLFEKRRNELSDYGILISIERLYKSYEC</sequence>